<evidence type="ECO:0000313" key="1">
    <source>
        <dbReference type="EMBL" id="HGE98738.1"/>
    </source>
</evidence>
<dbReference type="AlphaFoldDB" id="A0A7C3Z2A8"/>
<sequence>MNMIEKCDNNKKLIHKDLDKNDGLWTRREILARYLLVNADFFKEFGISIDSILEKHSGIKKIRARDWALENESSPSKYNLFFAQSPRGIVPNKVLDYSVHRWGVPLCLPLLLEKDQQKNQQESLEPLIEYLENYPSSEIASRMLKRHERYGLGSAIGDKACHLFIKWYIHTFKLVKRKDNSWGPFSYELPFDSNVGRILFRTGFLLNCADLSTYQNWNVIQKIRGKRGTNYIRVTKIRGKVSERFSQIQDLINSYQSLCVEHLMIKERKPKRIEIQHIPAVLLFNSGYGIGDLDDGLMIIGTKFCRNTPEPECSKCPIREYCIGFKERKDLITDYTT</sequence>
<name>A0A7C3Z2A8_UNCW3</name>
<organism evidence="1">
    <name type="scientific">candidate division WOR-3 bacterium</name>
    <dbReference type="NCBI Taxonomy" id="2052148"/>
    <lineage>
        <taxon>Bacteria</taxon>
        <taxon>Bacteria division WOR-3</taxon>
    </lineage>
</organism>
<gene>
    <name evidence="1" type="ORF">ENX07_01505</name>
</gene>
<proteinExistence type="predicted"/>
<dbReference type="Gene3D" id="1.10.1670.10">
    <property type="entry name" value="Helix-hairpin-Helix base-excision DNA repair enzymes (C-terminal)"/>
    <property type="match status" value="1"/>
</dbReference>
<reference evidence="1" key="1">
    <citation type="journal article" date="2020" name="mSystems">
        <title>Genome- and Community-Level Interaction Insights into Carbon Utilization and Element Cycling Functions of Hydrothermarchaeota in Hydrothermal Sediment.</title>
        <authorList>
            <person name="Zhou Z."/>
            <person name="Liu Y."/>
            <person name="Xu W."/>
            <person name="Pan J."/>
            <person name="Luo Z.H."/>
            <person name="Li M."/>
        </authorList>
    </citation>
    <scope>NUCLEOTIDE SEQUENCE [LARGE SCALE GENOMIC DNA]</scope>
    <source>
        <strain evidence="1">SpSt-906</strain>
    </source>
</reference>
<comment type="caution">
    <text evidence="1">The sequence shown here is derived from an EMBL/GenBank/DDBJ whole genome shotgun (WGS) entry which is preliminary data.</text>
</comment>
<accession>A0A7C3Z2A8</accession>
<dbReference type="EMBL" id="DTMQ01000011">
    <property type="protein sequence ID" value="HGE98738.1"/>
    <property type="molecule type" value="Genomic_DNA"/>
</dbReference>
<dbReference type="InterPro" id="IPR023170">
    <property type="entry name" value="HhH_base_excis_C"/>
</dbReference>
<protein>
    <submittedName>
        <fullName evidence="1">Uncharacterized protein</fullName>
    </submittedName>
</protein>